<sequence length="111" mass="12816">MCACVCVLFVRVQTIIVQRCNIFQKDHMQNTFRQASKNGSEAYRRVRAKALFYAYEIAKGKLYSSEHFKVETTPHPYPIVLCKVVACWSLYVCFQVSAWLGHDGMVRDNTT</sequence>
<dbReference type="EMBL" id="GFPF01002332">
    <property type="protein sequence ID" value="MAA13478.1"/>
    <property type="molecule type" value="Transcribed_RNA"/>
</dbReference>
<protein>
    <submittedName>
        <fullName evidence="1">Uncharacterized protein</fullName>
    </submittedName>
</protein>
<reference evidence="1" key="1">
    <citation type="journal article" date="2017" name="Parasit. Vectors">
        <title>Sialotranscriptomics of Rhipicephalus zambeziensis reveals intricate expression profiles of secretory proteins and suggests tight temporal transcriptional regulation during blood-feeding.</title>
        <authorList>
            <person name="de Castro M.H."/>
            <person name="de Klerk D."/>
            <person name="Pienaar R."/>
            <person name="Rees D.J.G."/>
            <person name="Mans B.J."/>
        </authorList>
    </citation>
    <scope>NUCLEOTIDE SEQUENCE</scope>
    <source>
        <tissue evidence="1">Salivary glands</tissue>
    </source>
</reference>
<dbReference type="AlphaFoldDB" id="A0A224Y7A1"/>
<proteinExistence type="predicted"/>
<evidence type="ECO:0000313" key="1">
    <source>
        <dbReference type="EMBL" id="MAA13478.1"/>
    </source>
</evidence>
<name>A0A224Y7A1_9ACAR</name>
<accession>A0A224Y7A1</accession>
<organism evidence="1">
    <name type="scientific">Rhipicephalus zambeziensis</name>
    <dbReference type="NCBI Taxonomy" id="60191"/>
    <lineage>
        <taxon>Eukaryota</taxon>
        <taxon>Metazoa</taxon>
        <taxon>Ecdysozoa</taxon>
        <taxon>Arthropoda</taxon>
        <taxon>Chelicerata</taxon>
        <taxon>Arachnida</taxon>
        <taxon>Acari</taxon>
        <taxon>Parasitiformes</taxon>
        <taxon>Ixodida</taxon>
        <taxon>Ixodoidea</taxon>
        <taxon>Ixodidae</taxon>
        <taxon>Rhipicephalinae</taxon>
        <taxon>Rhipicephalus</taxon>
        <taxon>Rhipicephalus</taxon>
    </lineage>
</organism>